<comment type="similarity">
    <text evidence="10">Belongs to the class-I aminoacyl-tRNA synthetase family. TyrS type 2 subfamily.</text>
</comment>
<dbReference type="SUPFAM" id="SSF55174">
    <property type="entry name" value="Alpha-L RNA-binding motif"/>
    <property type="match status" value="1"/>
</dbReference>
<evidence type="ECO:0000256" key="1">
    <source>
        <dbReference type="ARBA" id="ARBA00011738"/>
    </source>
</evidence>
<dbReference type="GO" id="GO:0006437">
    <property type="term" value="P:tyrosyl-tRNA aminoacylation"/>
    <property type="evidence" value="ECO:0007669"/>
    <property type="project" value="UniProtKB-UniRule"/>
</dbReference>
<feature type="short sequence motif" description="'HIGH' region" evidence="10">
    <location>
        <begin position="56"/>
        <end position="65"/>
    </location>
</feature>
<keyword evidence="8 10" id="KW-0030">Aminoacyl-tRNA synthetase</keyword>
<dbReference type="AlphaFoldDB" id="A0A226BV57"/>
<dbReference type="PROSITE" id="PS50889">
    <property type="entry name" value="S4"/>
    <property type="match status" value="1"/>
</dbReference>
<comment type="function">
    <text evidence="10">Catalyzes the attachment of tyrosine to tRNA(Tyr) in a two-step reaction: tyrosine is first activated by ATP to form Tyr-AMP and then transferred to the acceptor end of tRNA(Tyr).</text>
</comment>
<comment type="caution">
    <text evidence="12">The sequence shown here is derived from an EMBL/GenBank/DDBJ whole genome shotgun (WGS) entry which is preliminary data.</text>
</comment>
<dbReference type="HAMAP" id="MF_02007">
    <property type="entry name" value="Tyr_tRNA_synth_type2"/>
    <property type="match status" value="1"/>
</dbReference>
<dbReference type="FunFam" id="1.10.240.10:FF:000006">
    <property type="entry name" value="Tyrosine--tRNA ligase"/>
    <property type="match status" value="1"/>
</dbReference>
<comment type="subunit">
    <text evidence="1 10">Homodimer.</text>
</comment>
<reference evidence="12 13" key="1">
    <citation type="submission" date="2017-06" db="EMBL/GenBank/DDBJ databases">
        <title>Draft Genome Sequence of Natranaerobius trueperi halophilic, alkalithermophilic bacteria from soda lakes.</title>
        <authorList>
            <person name="Zhao B."/>
        </authorList>
    </citation>
    <scope>NUCLEOTIDE SEQUENCE [LARGE SCALE GENOMIC DNA]</scope>
    <source>
        <strain evidence="12 13">DSM 18760</strain>
    </source>
</reference>
<dbReference type="CDD" id="cd00805">
    <property type="entry name" value="TyrRS_core"/>
    <property type="match status" value="1"/>
</dbReference>
<dbReference type="SUPFAM" id="SSF52374">
    <property type="entry name" value="Nucleotidylyl transferase"/>
    <property type="match status" value="1"/>
</dbReference>
<keyword evidence="3 10" id="KW-0436">Ligase</keyword>
<dbReference type="Gene3D" id="3.40.50.620">
    <property type="entry name" value="HUPs"/>
    <property type="match status" value="1"/>
</dbReference>
<dbReference type="CDD" id="cd00165">
    <property type="entry name" value="S4"/>
    <property type="match status" value="1"/>
</dbReference>
<keyword evidence="13" id="KW-1185">Reference proteome</keyword>
<dbReference type="InterPro" id="IPR002305">
    <property type="entry name" value="aa-tRNA-synth_Ic"/>
</dbReference>
<protein>
    <recommendedName>
        <fullName evidence="10">Tyrosine--tRNA ligase</fullName>
        <ecNumber evidence="10">6.1.1.1</ecNumber>
    </recommendedName>
    <alternativeName>
        <fullName evidence="10">Tyrosyl-tRNA synthetase</fullName>
        <shortName evidence="10">TyrRS</shortName>
    </alternativeName>
</protein>
<feature type="short sequence motif" description="'KMSKS' region" evidence="10">
    <location>
        <begin position="240"/>
        <end position="244"/>
    </location>
</feature>
<dbReference type="InterPro" id="IPR024108">
    <property type="entry name" value="Tyr-tRNA-ligase_bac_2"/>
</dbReference>
<dbReference type="FunFam" id="3.40.50.620:FF:000061">
    <property type="entry name" value="Tyrosine--tRNA ligase"/>
    <property type="match status" value="1"/>
</dbReference>
<keyword evidence="6 11" id="KW-0694">RNA-binding</keyword>
<comment type="subcellular location">
    <subcellularLocation>
        <location evidence="10">Cytoplasm</location>
    </subcellularLocation>
</comment>
<evidence type="ECO:0000256" key="10">
    <source>
        <dbReference type="HAMAP-Rule" id="MF_02007"/>
    </source>
</evidence>
<evidence type="ECO:0000313" key="13">
    <source>
        <dbReference type="Proteomes" id="UP000214588"/>
    </source>
</evidence>
<dbReference type="GO" id="GO:0003723">
    <property type="term" value="F:RNA binding"/>
    <property type="evidence" value="ECO:0007669"/>
    <property type="project" value="UniProtKB-KW"/>
</dbReference>
<dbReference type="InterPro" id="IPR014729">
    <property type="entry name" value="Rossmann-like_a/b/a_fold"/>
</dbReference>
<keyword evidence="2 10" id="KW-0963">Cytoplasm</keyword>
<gene>
    <name evidence="10" type="primary">tyrS</name>
    <name evidence="12" type="ORF">CDO51_11805</name>
</gene>
<sequence>MLGGSEVNLQNNSLERQLEIFCHGIEEIISKDELRDKLKSSIENDRPLKLKLGLDPSAPDIHLGHTVVLRKLKQLQELGHHVTIIIGDFTGKIGDPTGRSETRKQLTDEEILENAETYKNQIFKILYPEQTKVCFNSEWLSKLDFVDIIDLSSKLTVARMLEREDFSWRYKNNYSISLHEFFYPIMQGYDSVVLDSDVEFGATEQRFNLLMGRQLQKEKGKSPQVALMMPILVGLDGEKKMSKSLGNYIGIEEKPYDMYGKTMSLPDELIVEYYTLVTDLLPEEVEKIKNDLESGKNPRDIKMGLAREIVSLYHGDEAAKKAEGEFLRVFQKQEIPEDIPEIAISDFKDELDDEGCIKIVRLLKICELVSSNSDGKRMVKQGAVKVDGEKIQDINENIKVATGLIIQVGKRKFAKLS</sequence>
<evidence type="ECO:0000256" key="4">
    <source>
        <dbReference type="ARBA" id="ARBA00022741"/>
    </source>
</evidence>
<dbReference type="Proteomes" id="UP000214588">
    <property type="component" value="Unassembled WGS sequence"/>
</dbReference>
<evidence type="ECO:0000256" key="5">
    <source>
        <dbReference type="ARBA" id="ARBA00022840"/>
    </source>
</evidence>
<dbReference type="InterPro" id="IPR036986">
    <property type="entry name" value="S4_RNA-bd_sf"/>
</dbReference>
<keyword evidence="7 10" id="KW-0648">Protein biosynthesis</keyword>
<keyword evidence="4 10" id="KW-0547">Nucleotide-binding</keyword>
<comment type="catalytic activity">
    <reaction evidence="9 10">
        <text>tRNA(Tyr) + L-tyrosine + ATP = L-tyrosyl-tRNA(Tyr) + AMP + diphosphate + H(+)</text>
        <dbReference type="Rhea" id="RHEA:10220"/>
        <dbReference type="Rhea" id="RHEA-COMP:9706"/>
        <dbReference type="Rhea" id="RHEA-COMP:9707"/>
        <dbReference type="ChEBI" id="CHEBI:15378"/>
        <dbReference type="ChEBI" id="CHEBI:30616"/>
        <dbReference type="ChEBI" id="CHEBI:33019"/>
        <dbReference type="ChEBI" id="CHEBI:58315"/>
        <dbReference type="ChEBI" id="CHEBI:78442"/>
        <dbReference type="ChEBI" id="CHEBI:78536"/>
        <dbReference type="ChEBI" id="CHEBI:456215"/>
        <dbReference type="EC" id="6.1.1.1"/>
    </reaction>
</comment>
<dbReference type="FunFam" id="3.10.290.10:FF:000022">
    <property type="entry name" value="Tyrosine--tRNA ligase"/>
    <property type="match status" value="1"/>
</dbReference>
<dbReference type="EC" id="6.1.1.1" evidence="10"/>
<dbReference type="Pfam" id="PF00579">
    <property type="entry name" value="tRNA-synt_1b"/>
    <property type="match status" value="1"/>
</dbReference>
<dbReference type="Gene3D" id="3.10.290.10">
    <property type="entry name" value="RNA-binding S4 domain"/>
    <property type="match status" value="1"/>
</dbReference>
<keyword evidence="5 10" id="KW-0067">ATP-binding</keyword>
<dbReference type="InterPro" id="IPR001412">
    <property type="entry name" value="aa-tRNA-synth_I_CS"/>
</dbReference>
<evidence type="ECO:0000256" key="7">
    <source>
        <dbReference type="ARBA" id="ARBA00022917"/>
    </source>
</evidence>
<dbReference type="GO" id="GO:0004831">
    <property type="term" value="F:tyrosine-tRNA ligase activity"/>
    <property type="evidence" value="ECO:0007669"/>
    <property type="project" value="UniProtKB-UniRule"/>
</dbReference>
<dbReference type="PROSITE" id="PS00178">
    <property type="entry name" value="AA_TRNA_LIGASE_I"/>
    <property type="match status" value="1"/>
</dbReference>
<feature type="binding site" evidence="10">
    <location>
        <position position="243"/>
    </location>
    <ligand>
        <name>ATP</name>
        <dbReference type="ChEBI" id="CHEBI:30616"/>
    </ligand>
</feature>
<dbReference type="PANTHER" id="PTHR11766:SF1">
    <property type="entry name" value="TYROSINE--TRNA LIGASE"/>
    <property type="match status" value="1"/>
</dbReference>
<dbReference type="EMBL" id="NIQC01000036">
    <property type="protein sequence ID" value="OWZ82873.1"/>
    <property type="molecule type" value="Genomic_DNA"/>
</dbReference>
<dbReference type="OrthoDB" id="9804243at2"/>
<dbReference type="InterPro" id="IPR024088">
    <property type="entry name" value="Tyr-tRNA-ligase_bac-type"/>
</dbReference>
<dbReference type="Gene3D" id="1.10.240.10">
    <property type="entry name" value="Tyrosyl-Transfer RNA Synthetase"/>
    <property type="match status" value="1"/>
</dbReference>
<dbReference type="NCBIfam" id="TIGR00234">
    <property type="entry name" value="tyrS"/>
    <property type="match status" value="1"/>
</dbReference>
<accession>A0A226BV57</accession>
<proteinExistence type="inferred from homology"/>
<evidence type="ECO:0000313" key="12">
    <source>
        <dbReference type="EMBL" id="OWZ82873.1"/>
    </source>
</evidence>
<evidence type="ECO:0000256" key="9">
    <source>
        <dbReference type="ARBA" id="ARBA00048248"/>
    </source>
</evidence>
<evidence type="ECO:0000256" key="2">
    <source>
        <dbReference type="ARBA" id="ARBA00022490"/>
    </source>
</evidence>
<dbReference type="GO" id="GO:0005524">
    <property type="term" value="F:ATP binding"/>
    <property type="evidence" value="ECO:0007669"/>
    <property type="project" value="UniProtKB-UniRule"/>
</dbReference>
<dbReference type="InterPro" id="IPR002307">
    <property type="entry name" value="Tyr-tRNA-ligase"/>
</dbReference>
<evidence type="ECO:0000256" key="11">
    <source>
        <dbReference type="PROSITE-ProRule" id="PRU00182"/>
    </source>
</evidence>
<dbReference type="PANTHER" id="PTHR11766">
    <property type="entry name" value="TYROSYL-TRNA SYNTHETASE"/>
    <property type="match status" value="1"/>
</dbReference>
<dbReference type="GO" id="GO:0005829">
    <property type="term" value="C:cytosol"/>
    <property type="evidence" value="ECO:0007669"/>
    <property type="project" value="TreeGrafter"/>
</dbReference>
<evidence type="ECO:0000256" key="8">
    <source>
        <dbReference type="ARBA" id="ARBA00023146"/>
    </source>
</evidence>
<evidence type="ECO:0000256" key="6">
    <source>
        <dbReference type="ARBA" id="ARBA00022884"/>
    </source>
</evidence>
<name>A0A226BV57_9FIRM</name>
<organism evidence="12 13">
    <name type="scientific">Natranaerobius trueperi</name>
    <dbReference type="NCBI Taxonomy" id="759412"/>
    <lineage>
        <taxon>Bacteria</taxon>
        <taxon>Bacillati</taxon>
        <taxon>Bacillota</taxon>
        <taxon>Clostridia</taxon>
        <taxon>Natranaerobiales</taxon>
        <taxon>Natranaerobiaceae</taxon>
        <taxon>Natranaerobius</taxon>
    </lineage>
</organism>
<dbReference type="PRINTS" id="PR01040">
    <property type="entry name" value="TRNASYNTHTYR"/>
</dbReference>
<evidence type="ECO:0000256" key="3">
    <source>
        <dbReference type="ARBA" id="ARBA00022598"/>
    </source>
</evidence>